<organism evidence="2 3">
    <name type="scientific">Stenotrophomonas maltophilia phage vB_SmaM_Ps15</name>
    <dbReference type="NCBI Taxonomy" id="3071007"/>
    <lineage>
        <taxon>Viruses</taxon>
        <taxon>Duplodnaviria</taxon>
        <taxon>Heunggongvirae</taxon>
        <taxon>Uroviricota</taxon>
        <taxon>Caudoviricetes</taxon>
        <taxon>Menderavirus</taxon>
        <taxon>Menderavirus Ps15</taxon>
    </lineage>
</organism>
<proteinExistence type="predicted"/>
<name>A0AAE9FP59_9CAUD</name>
<evidence type="ECO:0000256" key="1">
    <source>
        <dbReference type="SAM" id="MobiDB-lite"/>
    </source>
</evidence>
<gene>
    <name evidence="2" type="ORF">SmaMPs15_000067</name>
</gene>
<sequence>MDGSQGLERAVISDAERQARQTDPNFIPGFIGAPEWAQWVQYCRSRGWIFTDKPPHVYADRHVSIHGVKWKLAVKVPTVEFLRNHKCYSGRSRPWDD</sequence>
<keyword evidence="3" id="KW-1185">Reference proteome</keyword>
<reference evidence="2 3" key="1">
    <citation type="submission" date="2021-12" db="EMBL/GenBank/DDBJ databases">
        <title>Characterization of bacteriophage vB_SmaM_Ps15 infective to Stenotrophomonas maltophila clinical ocular isolates.</title>
        <authorList>
            <person name="Damnjanovic D."/>
            <person name="Vazquez-Campos X."/>
            <person name="Elliott L."/>
            <person name="Willcox M."/>
            <person name="Bridge W.J."/>
        </authorList>
    </citation>
    <scope>NUCLEOTIDE SEQUENCE [LARGE SCALE GENOMIC DNA]</scope>
</reference>
<dbReference type="Proteomes" id="UP000829466">
    <property type="component" value="Segment"/>
</dbReference>
<protein>
    <submittedName>
        <fullName evidence="2">Uncharacterized protein</fullName>
    </submittedName>
</protein>
<feature type="region of interest" description="Disordered" evidence="1">
    <location>
        <begin position="1"/>
        <end position="20"/>
    </location>
</feature>
<accession>A0AAE9FP59</accession>
<evidence type="ECO:0000313" key="3">
    <source>
        <dbReference type="Proteomes" id="UP000829466"/>
    </source>
</evidence>
<dbReference type="EMBL" id="OL702939">
    <property type="protein sequence ID" value="UMO77218.1"/>
    <property type="molecule type" value="Genomic_DNA"/>
</dbReference>
<evidence type="ECO:0000313" key="2">
    <source>
        <dbReference type="EMBL" id="UMO77218.1"/>
    </source>
</evidence>